<feature type="compositionally biased region" description="Basic residues" evidence="1">
    <location>
        <begin position="145"/>
        <end position="157"/>
    </location>
</feature>
<reference evidence="2" key="1">
    <citation type="submission" date="2020-02" db="EMBL/GenBank/DDBJ databases">
        <authorList>
            <person name="Meier V. D."/>
        </authorList>
    </citation>
    <scope>NUCLEOTIDE SEQUENCE</scope>
    <source>
        <strain evidence="2">AVDCRST_MAG04</strain>
    </source>
</reference>
<feature type="region of interest" description="Disordered" evidence="1">
    <location>
        <begin position="1"/>
        <end position="246"/>
    </location>
</feature>
<feature type="compositionally biased region" description="Basic residues" evidence="1">
    <location>
        <begin position="57"/>
        <end position="70"/>
    </location>
</feature>
<feature type="compositionally biased region" description="Basic residues" evidence="1">
    <location>
        <begin position="232"/>
        <end position="246"/>
    </location>
</feature>
<feature type="compositionally biased region" description="Basic and acidic residues" evidence="1">
    <location>
        <begin position="106"/>
        <end position="122"/>
    </location>
</feature>
<feature type="non-terminal residue" evidence="2">
    <location>
        <position position="246"/>
    </location>
</feature>
<evidence type="ECO:0000313" key="2">
    <source>
        <dbReference type="EMBL" id="CAA9275790.1"/>
    </source>
</evidence>
<organism evidence="2">
    <name type="scientific">uncultured Acetobacteraceae bacterium</name>
    <dbReference type="NCBI Taxonomy" id="169975"/>
    <lineage>
        <taxon>Bacteria</taxon>
        <taxon>Pseudomonadati</taxon>
        <taxon>Pseudomonadota</taxon>
        <taxon>Alphaproteobacteria</taxon>
        <taxon>Acetobacterales</taxon>
        <taxon>Acetobacteraceae</taxon>
        <taxon>environmental samples</taxon>
    </lineage>
</organism>
<evidence type="ECO:0000256" key="1">
    <source>
        <dbReference type="SAM" id="MobiDB-lite"/>
    </source>
</evidence>
<feature type="compositionally biased region" description="Basic and acidic residues" evidence="1">
    <location>
        <begin position="135"/>
        <end position="144"/>
    </location>
</feature>
<accession>A0A6J4JCX9</accession>
<feature type="compositionally biased region" description="Basic and acidic residues" evidence="1">
    <location>
        <begin position="179"/>
        <end position="196"/>
    </location>
</feature>
<feature type="compositionally biased region" description="Basic residues" evidence="1">
    <location>
        <begin position="91"/>
        <end position="105"/>
    </location>
</feature>
<proteinExistence type="predicted"/>
<gene>
    <name evidence="2" type="ORF">AVDCRST_MAG04-3411</name>
</gene>
<protein>
    <submittedName>
        <fullName evidence="2">Short-chain dehydrogenase</fullName>
    </submittedName>
</protein>
<feature type="non-terminal residue" evidence="2">
    <location>
        <position position="1"/>
    </location>
</feature>
<feature type="compositionally biased region" description="Basic residues" evidence="1">
    <location>
        <begin position="14"/>
        <end position="34"/>
    </location>
</feature>
<dbReference type="AlphaFoldDB" id="A0A6J4JCX9"/>
<name>A0A6J4JCX9_9PROT</name>
<dbReference type="EMBL" id="CADCTL010000247">
    <property type="protein sequence ID" value="CAA9275790.1"/>
    <property type="molecule type" value="Genomic_DNA"/>
</dbReference>
<sequence>AATAALHAADGRQPRHRPRHGQAVHGARLAHPHRVAPALLRGVPLAERAGEPPAGGPRRHRPAGRTRRRGAPAVAGRRPPRPGEQRGHLTQGRRRRAAGRARQRRRALDERAQRQPRFDRTPRPRAVPRVASGARLDRERDVHRRLPRASLRRHGLRRVQGGARVADPGNGARVRTARRQGERHRAGRDRHRDPFLRHRGHHRARRADAPPRRRARGGGNGPLPVHGAVLLHQRRRNPHQRRPARL</sequence>